<evidence type="ECO:0000256" key="1">
    <source>
        <dbReference type="SAM" id="Phobius"/>
    </source>
</evidence>
<evidence type="ECO:0000313" key="3">
    <source>
        <dbReference type="Proteomes" id="UP001057868"/>
    </source>
</evidence>
<feature type="transmembrane region" description="Helical" evidence="1">
    <location>
        <begin position="219"/>
        <end position="241"/>
    </location>
</feature>
<dbReference type="AlphaFoldDB" id="A0A9W5Y1X8"/>
<dbReference type="Pfam" id="PF12730">
    <property type="entry name" value="ABC2_membrane_4"/>
    <property type="match status" value="1"/>
</dbReference>
<proteinExistence type="predicted"/>
<keyword evidence="1" id="KW-0812">Transmembrane</keyword>
<accession>A0A9W5Y1X8</accession>
<feature type="transmembrane region" description="Helical" evidence="1">
    <location>
        <begin position="140"/>
        <end position="162"/>
    </location>
</feature>
<keyword evidence="1" id="KW-1133">Transmembrane helix</keyword>
<sequence length="247" mass="28123">MFNLLEMEFYKLKRSKSLYFLILISLLQAIVVYFFSERLKQYNGKDTLTYMFFIQSTLASTLFIGIFSADFIGIEFTSGYIKNLIAYGHKRRDIIISKAIVYFIGCIFINFISPVVVTIINTFRNGYAAGFNALNFINLISLVFTMIILQMATASISLLVIFVSKSPIINIGVIISLDFVFRVMNIIYIRYLATGVIYDNFLLSQAELITRDGAGGMEYLRALIIGLVTICLCISLTNYMFKKLNIK</sequence>
<dbReference type="EMBL" id="BQXY01000002">
    <property type="protein sequence ID" value="GKU25025.1"/>
    <property type="molecule type" value="Genomic_DNA"/>
</dbReference>
<evidence type="ECO:0000313" key="2">
    <source>
        <dbReference type="EMBL" id="GKU25025.1"/>
    </source>
</evidence>
<dbReference type="Proteomes" id="UP001057868">
    <property type="component" value="Unassembled WGS sequence"/>
</dbReference>
<name>A0A9W5Y1X8_9CLOT</name>
<keyword evidence="3" id="KW-1185">Reference proteome</keyword>
<reference evidence="2" key="1">
    <citation type="journal article" date="2023" name="Int. J. Syst. Evol. Microbiol.">
        <title>&lt;i&gt;Clostridium folliculivorans&lt;/i&gt; sp. nov., isolated from soil samples of an organic paddy in Japan.</title>
        <authorList>
            <person name="Tazawa J."/>
            <person name="Kobayashi H."/>
            <person name="Tanizawa Y."/>
            <person name="Uchino A."/>
            <person name="Tanaka F."/>
            <person name="Urashima Y."/>
            <person name="Miura S."/>
            <person name="Sakamoto M."/>
            <person name="Ohkuma M."/>
            <person name="Tohno M."/>
        </authorList>
    </citation>
    <scope>NUCLEOTIDE SEQUENCE</scope>
    <source>
        <strain evidence="2">D1-1</strain>
    </source>
</reference>
<dbReference type="PANTHER" id="PTHR37305">
    <property type="entry name" value="INTEGRAL MEMBRANE PROTEIN-RELATED"/>
    <property type="match status" value="1"/>
</dbReference>
<keyword evidence="1" id="KW-0472">Membrane</keyword>
<feature type="transmembrane region" description="Helical" evidence="1">
    <location>
        <begin position="48"/>
        <end position="72"/>
    </location>
</feature>
<feature type="transmembrane region" description="Helical" evidence="1">
    <location>
        <begin position="99"/>
        <end position="120"/>
    </location>
</feature>
<organism evidence="2 3">
    <name type="scientific">Clostridium folliculivorans</name>
    <dbReference type="NCBI Taxonomy" id="2886038"/>
    <lineage>
        <taxon>Bacteria</taxon>
        <taxon>Bacillati</taxon>
        <taxon>Bacillota</taxon>
        <taxon>Clostridia</taxon>
        <taxon>Eubacteriales</taxon>
        <taxon>Clostridiaceae</taxon>
        <taxon>Clostridium</taxon>
    </lineage>
</organism>
<dbReference type="PANTHER" id="PTHR37305:SF1">
    <property type="entry name" value="MEMBRANE PROTEIN"/>
    <property type="match status" value="1"/>
</dbReference>
<protein>
    <submittedName>
        <fullName evidence="2">ABC transporter permease</fullName>
    </submittedName>
</protein>
<comment type="caution">
    <text evidence="2">The sequence shown here is derived from an EMBL/GenBank/DDBJ whole genome shotgun (WGS) entry which is preliminary data.</text>
</comment>
<dbReference type="RefSeq" id="WP_261851995.1">
    <property type="nucleotide sequence ID" value="NZ_BQXY01000002.1"/>
</dbReference>
<feature type="transmembrane region" description="Helical" evidence="1">
    <location>
        <begin position="18"/>
        <end position="36"/>
    </location>
</feature>
<gene>
    <name evidence="2" type="ORF">CFOLD11_18510</name>
</gene>
<feature type="transmembrane region" description="Helical" evidence="1">
    <location>
        <begin position="169"/>
        <end position="193"/>
    </location>
</feature>